<name>A0A645JP69_9ZZZZ</name>
<organism evidence="1">
    <name type="scientific">bioreactor metagenome</name>
    <dbReference type="NCBI Taxonomy" id="1076179"/>
    <lineage>
        <taxon>unclassified sequences</taxon>
        <taxon>metagenomes</taxon>
        <taxon>ecological metagenomes</taxon>
    </lineage>
</organism>
<evidence type="ECO:0000313" key="1">
    <source>
        <dbReference type="EMBL" id="MPN62094.1"/>
    </source>
</evidence>
<proteinExistence type="predicted"/>
<dbReference type="AlphaFoldDB" id="A0A645JP69"/>
<gene>
    <name evidence="1" type="ORF">SDC9_209840</name>
</gene>
<protein>
    <submittedName>
        <fullName evidence="1">Uncharacterized protein</fullName>
    </submittedName>
</protein>
<sequence length="85" mass="9412">MVGKTDCPEEEGANLKAGHPFAVLFNSVRAYCLAHPDYGMNESELLVMCWGLVHGISVLLTRGELPFTADYESLVSGIIWNEHFL</sequence>
<reference evidence="1" key="1">
    <citation type="submission" date="2019-08" db="EMBL/GenBank/DDBJ databases">
        <authorList>
            <person name="Kucharzyk K."/>
            <person name="Murdoch R.W."/>
            <person name="Higgins S."/>
            <person name="Loffler F."/>
        </authorList>
    </citation>
    <scope>NUCLEOTIDE SEQUENCE</scope>
</reference>
<accession>A0A645JP69</accession>
<dbReference type="EMBL" id="VSSQ01139629">
    <property type="protein sequence ID" value="MPN62094.1"/>
    <property type="molecule type" value="Genomic_DNA"/>
</dbReference>
<comment type="caution">
    <text evidence="1">The sequence shown here is derived from an EMBL/GenBank/DDBJ whole genome shotgun (WGS) entry which is preliminary data.</text>
</comment>